<dbReference type="GO" id="GO:0005506">
    <property type="term" value="F:iron ion binding"/>
    <property type="evidence" value="ECO:0007669"/>
    <property type="project" value="InterPro"/>
</dbReference>
<dbReference type="PANTHER" id="PTHR24301:SF2">
    <property type="entry name" value="THROMBOXANE-A SYNTHASE"/>
    <property type="match status" value="1"/>
</dbReference>
<accession>A0A015JV78</accession>
<dbReference type="STRING" id="1432141.A0A015JV78"/>
<name>A0A015JV78_RHIIW</name>
<comment type="caution">
    <text evidence="6">The sequence shown here is derived from an EMBL/GenBank/DDBJ whole genome shotgun (WGS) entry which is preliminary data.</text>
</comment>
<dbReference type="Pfam" id="PF00067">
    <property type="entry name" value="p450"/>
    <property type="match status" value="1"/>
</dbReference>
<dbReference type="Gene3D" id="1.10.630.10">
    <property type="entry name" value="Cytochrome P450"/>
    <property type="match status" value="1"/>
</dbReference>
<dbReference type="GO" id="GO:0004497">
    <property type="term" value="F:monooxygenase activity"/>
    <property type="evidence" value="ECO:0007669"/>
    <property type="project" value="UniProtKB-KW"/>
</dbReference>
<dbReference type="PROSITE" id="PS00086">
    <property type="entry name" value="CYTOCHROME_P450"/>
    <property type="match status" value="1"/>
</dbReference>
<keyword evidence="4" id="KW-0560">Oxidoreductase</keyword>
<dbReference type="OrthoDB" id="2789670at2759"/>
<keyword evidence="7" id="KW-1185">Reference proteome</keyword>
<evidence type="ECO:0000256" key="2">
    <source>
        <dbReference type="ARBA" id="ARBA00023004"/>
    </source>
</evidence>
<dbReference type="OMA" id="CAGELMA"/>
<dbReference type="GO" id="GO:0016705">
    <property type="term" value="F:oxidoreductase activity, acting on paired donors, with incorporation or reduction of molecular oxygen"/>
    <property type="evidence" value="ECO:0007669"/>
    <property type="project" value="InterPro"/>
</dbReference>
<organism evidence="6 7">
    <name type="scientific">Rhizophagus irregularis (strain DAOM 197198w)</name>
    <name type="common">Glomus intraradices</name>
    <dbReference type="NCBI Taxonomy" id="1432141"/>
    <lineage>
        <taxon>Eukaryota</taxon>
        <taxon>Fungi</taxon>
        <taxon>Fungi incertae sedis</taxon>
        <taxon>Mucoromycota</taxon>
        <taxon>Glomeromycotina</taxon>
        <taxon>Glomeromycetes</taxon>
        <taxon>Glomerales</taxon>
        <taxon>Glomeraceae</taxon>
        <taxon>Rhizophagus</taxon>
    </lineage>
</organism>
<feature type="region of interest" description="Disordered" evidence="5">
    <location>
        <begin position="311"/>
        <end position="330"/>
    </location>
</feature>
<dbReference type="InterPro" id="IPR002401">
    <property type="entry name" value="Cyt_P450_E_grp-I"/>
</dbReference>
<keyword evidence="4" id="KW-0503">Monooxygenase</keyword>
<sequence>MIFTLIFATIILYIIQSYYKYFTRVNPLPGPIPLPIIGNLKLSVFRNADKFYSELKRKYGDICEIMLSGRRVIILSNPKDFNKMFTMSTKSPYTTRFPMSGGLADIFPPTFGVSSNKDIKSWRYNRHLFVQVVMSSPYLQGVLNWTNKCFFELESYLNDLYMINENTPREIDLNKWIVRFTNDVTAVLTFGERAYTMMAYYEVLSKEDNRKRSSEIKLVSYNTVEKSEKFIESFKIYLGGGTFFIVVPRLLRNYFPGLKGKTQRLYANRDYLYNAFSELITQRRKEIENESIDETINRRDMLSSLIISNTERDTKRKDSNSHSENELHNKPMTDEQIRFNLIDAFSGSSDTTSNFISILIYYITKYPEVKKKIFDEIDNIFNGDITRPVTQNDIKELKYCPAVIREVSRFHPILPTLPRYITEPDNLAGYNWSAGTQFYFNITGILQHPSYWEDPEKFIPERFFDDQLNKDLRNLLFGFGVRNCPGYKSSMIELQCFLCLLFRKYDIELVDPNVPLKTVIGFLTACLELPVRIKLRK</sequence>
<gene>
    <name evidence="6" type="ORF">RirG_265410</name>
</gene>
<reference evidence="6 7" key="1">
    <citation type="submission" date="2014-02" db="EMBL/GenBank/DDBJ databases">
        <title>Single nucleus genome sequencing reveals high similarity among nuclei of an endomycorrhizal fungus.</title>
        <authorList>
            <person name="Lin K."/>
            <person name="Geurts R."/>
            <person name="Zhang Z."/>
            <person name="Limpens E."/>
            <person name="Saunders D.G."/>
            <person name="Mu D."/>
            <person name="Pang E."/>
            <person name="Cao H."/>
            <person name="Cha H."/>
            <person name="Lin T."/>
            <person name="Zhou Q."/>
            <person name="Shang Y."/>
            <person name="Li Y."/>
            <person name="Ivanov S."/>
            <person name="Sharma T."/>
            <person name="Velzen R.V."/>
            <person name="Ruijter N.D."/>
            <person name="Aanen D.K."/>
            <person name="Win J."/>
            <person name="Kamoun S."/>
            <person name="Bisseling T."/>
            <person name="Huang S."/>
        </authorList>
    </citation>
    <scope>NUCLEOTIDE SEQUENCE [LARGE SCALE GENOMIC DNA]</scope>
    <source>
        <strain evidence="7">DAOM197198w</strain>
    </source>
</reference>
<dbReference type="Proteomes" id="UP000022910">
    <property type="component" value="Unassembled WGS sequence"/>
</dbReference>
<dbReference type="GO" id="GO:0020037">
    <property type="term" value="F:heme binding"/>
    <property type="evidence" value="ECO:0007669"/>
    <property type="project" value="InterPro"/>
</dbReference>
<comment type="cofactor">
    <cofactor evidence="3">
        <name>heme</name>
        <dbReference type="ChEBI" id="CHEBI:30413"/>
    </cofactor>
</comment>
<comment type="similarity">
    <text evidence="4">Belongs to the cytochrome P450 family.</text>
</comment>
<evidence type="ECO:0000256" key="1">
    <source>
        <dbReference type="ARBA" id="ARBA00022723"/>
    </source>
</evidence>
<evidence type="ECO:0000313" key="6">
    <source>
        <dbReference type="EMBL" id="EXX51016.1"/>
    </source>
</evidence>
<proteinExistence type="inferred from homology"/>
<dbReference type="PRINTS" id="PR00463">
    <property type="entry name" value="EP450I"/>
</dbReference>
<dbReference type="InterPro" id="IPR036396">
    <property type="entry name" value="Cyt_P450_sf"/>
</dbReference>
<keyword evidence="2 3" id="KW-0408">Iron</keyword>
<evidence type="ECO:0000256" key="3">
    <source>
        <dbReference type="PIRSR" id="PIRSR602401-1"/>
    </source>
</evidence>
<dbReference type="InterPro" id="IPR017972">
    <property type="entry name" value="Cyt_P450_CS"/>
</dbReference>
<keyword evidence="3 4" id="KW-0349">Heme</keyword>
<feature type="binding site" description="axial binding residue" evidence="3">
    <location>
        <position position="484"/>
    </location>
    <ligand>
        <name>heme</name>
        <dbReference type="ChEBI" id="CHEBI:30413"/>
    </ligand>
    <ligandPart>
        <name>Fe</name>
        <dbReference type="ChEBI" id="CHEBI:18248"/>
    </ligandPart>
</feature>
<dbReference type="InterPro" id="IPR001128">
    <property type="entry name" value="Cyt_P450"/>
</dbReference>
<keyword evidence="1 3" id="KW-0479">Metal-binding</keyword>
<dbReference type="CDD" id="cd00302">
    <property type="entry name" value="cytochrome_P450"/>
    <property type="match status" value="1"/>
</dbReference>
<protein>
    <submittedName>
        <fullName evidence="6">C-22 sterol desaturase</fullName>
    </submittedName>
</protein>
<dbReference type="PANTHER" id="PTHR24301">
    <property type="entry name" value="THROMBOXANE-A SYNTHASE"/>
    <property type="match status" value="1"/>
</dbReference>
<dbReference type="SUPFAM" id="SSF48264">
    <property type="entry name" value="Cytochrome P450"/>
    <property type="match status" value="1"/>
</dbReference>
<evidence type="ECO:0000313" key="7">
    <source>
        <dbReference type="Proteomes" id="UP000022910"/>
    </source>
</evidence>
<dbReference type="AlphaFoldDB" id="A0A015JV78"/>
<dbReference type="SMR" id="A0A015JV78"/>
<evidence type="ECO:0000256" key="5">
    <source>
        <dbReference type="SAM" id="MobiDB-lite"/>
    </source>
</evidence>
<dbReference type="PRINTS" id="PR00385">
    <property type="entry name" value="P450"/>
</dbReference>
<evidence type="ECO:0000256" key="4">
    <source>
        <dbReference type="RuleBase" id="RU000461"/>
    </source>
</evidence>
<dbReference type="HOGENOM" id="CLU_001570_12_0_1"/>
<dbReference type="EMBL" id="JEMT01029739">
    <property type="protein sequence ID" value="EXX51016.1"/>
    <property type="molecule type" value="Genomic_DNA"/>
</dbReference>